<dbReference type="RefSeq" id="WP_275595613.1">
    <property type="nucleotide sequence ID" value="NZ_CP102381.1"/>
</dbReference>
<dbReference type="Gene3D" id="3.40.50.150">
    <property type="entry name" value="Vaccinia Virus protein VP39"/>
    <property type="match status" value="1"/>
</dbReference>
<sequence length="209" mass="24113">MAYKTEQEKFWAGEFGDQYLIRNDGPELLASNVAFFSRALRMAGQPRSIIEFGSNIGMNMKAIKVLYPHMDRYAIEIHKEASEKLKSHLGEDNVYNGSIFDFEVTKQYDVALIRGVLIHIDPSMLQTVYEKLYQAANKYVLLIEYYNPTPVEIDYRGHKGKLYKRDFAGEMMDKYPDLKLVDYGFGYHRDASLGNLVGDGTWFLMEKCS</sequence>
<gene>
    <name evidence="1" type="ORF">NR989_03645</name>
</gene>
<protein>
    <submittedName>
        <fullName evidence="1">Pseudaminic acid biosynthesis-associated methylase</fullName>
    </submittedName>
</protein>
<evidence type="ECO:0000313" key="1">
    <source>
        <dbReference type="EMBL" id="WEJ63360.1"/>
    </source>
</evidence>
<name>A0ABY8CF82_9GAMM</name>
<dbReference type="SUPFAM" id="SSF53335">
    <property type="entry name" value="S-adenosyl-L-methionine-dependent methyltransferases"/>
    <property type="match status" value="1"/>
</dbReference>
<reference evidence="1 2" key="1">
    <citation type="submission" date="2022-06" db="EMBL/GenBank/DDBJ databases">
        <title>Thiomicrohabdus sp. nov, an obligately chemolithoautotrophic, sulfur-oxidizing bacterium isolated from beach of Guanyin Mountain. Amoy.</title>
        <authorList>
            <person name="Zhu H."/>
        </authorList>
    </citation>
    <scope>NUCLEOTIDE SEQUENCE [LARGE SCALE GENOMIC DNA]</scope>
    <source>
        <strain evidence="1 2">XGS-01</strain>
    </source>
</reference>
<keyword evidence="2" id="KW-1185">Reference proteome</keyword>
<accession>A0ABY8CF82</accession>
<dbReference type="InterPro" id="IPR029063">
    <property type="entry name" value="SAM-dependent_MTases_sf"/>
</dbReference>
<dbReference type="Proteomes" id="UP001222275">
    <property type="component" value="Chromosome"/>
</dbReference>
<dbReference type="InterPro" id="IPR020027">
    <property type="entry name" value="Pseudamin_synth-assoc_MeTrfase"/>
</dbReference>
<keyword evidence="1" id="KW-0808">Transferase</keyword>
<dbReference type="NCBIfam" id="TIGR03587">
    <property type="entry name" value="Pse_Me-ase"/>
    <property type="match status" value="1"/>
</dbReference>
<dbReference type="GO" id="GO:0008168">
    <property type="term" value="F:methyltransferase activity"/>
    <property type="evidence" value="ECO:0007669"/>
    <property type="project" value="UniProtKB-KW"/>
</dbReference>
<proteinExistence type="predicted"/>
<keyword evidence="1" id="KW-0489">Methyltransferase</keyword>
<dbReference type="GO" id="GO:0032259">
    <property type="term" value="P:methylation"/>
    <property type="evidence" value="ECO:0007669"/>
    <property type="project" value="UniProtKB-KW"/>
</dbReference>
<organism evidence="1 2">
    <name type="scientific">Thiomicrorhabdus lithotrophica</name>
    <dbReference type="NCBI Taxonomy" id="2949997"/>
    <lineage>
        <taxon>Bacteria</taxon>
        <taxon>Pseudomonadati</taxon>
        <taxon>Pseudomonadota</taxon>
        <taxon>Gammaproteobacteria</taxon>
        <taxon>Thiotrichales</taxon>
        <taxon>Piscirickettsiaceae</taxon>
        <taxon>Thiomicrorhabdus</taxon>
    </lineage>
</organism>
<dbReference type="EMBL" id="CP102381">
    <property type="protein sequence ID" value="WEJ63360.1"/>
    <property type="molecule type" value="Genomic_DNA"/>
</dbReference>
<evidence type="ECO:0000313" key="2">
    <source>
        <dbReference type="Proteomes" id="UP001222275"/>
    </source>
</evidence>